<evidence type="ECO:0000313" key="2">
    <source>
        <dbReference type="Proteomes" id="UP000307720"/>
    </source>
</evidence>
<sequence>MNKIMLIGRLTRDPEIRYSTNDNNTAIARYTLAVNRPFRKNGEQQADFLPCIAFGKTAEFAEKYLAKGMRVAVEGRIQTGSYTNQEGQKIYTTDVVVERQEFLEKRADNGQQSPDNANNYDDRFMDIPDGIDEELPFN</sequence>
<gene>
    <name evidence="1" type="ORF">E5357_12080</name>
</gene>
<comment type="caution">
    <text evidence="1">The sequence shown here is derived from an EMBL/GenBank/DDBJ whole genome shotgun (WGS) entry which is preliminary data.</text>
</comment>
<organism evidence="1 2">
    <name type="scientific">Hominisplanchenecus murintestinalis</name>
    <dbReference type="NCBI Taxonomy" id="2941517"/>
    <lineage>
        <taxon>Bacteria</taxon>
        <taxon>Bacillati</taxon>
        <taxon>Bacillota</taxon>
        <taxon>Clostridia</taxon>
        <taxon>Lachnospirales</taxon>
        <taxon>Lachnospiraceae</taxon>
        <taxon>Hominisplanchenecus</taxon>
    </lineage>
</organism>
<keyword evidence="1" id="KW-0238">DNA-binding</keyword>
<dbReference type="Proteomes" id="UP000307720">
    <property type="component" value="Unassembled WGS sequence"/>
</dbReference>
<reference evidence="1" key="1">
    <citation type="submission" date="2019-04" db="EMBL/GenBank/DDBJ databases">
        <title>Microbes associate with the intestines of laboratory mice.</title>
        <authorList>
            <person name="Navarre W."/>
            <person name="Wong E."/>
            <person name="Huang K."/>
            <person name="Tropini C."/>
            <person name="Ng K."/>
            <person name="Yu B."/>
        </authorList>
    </citation>
    <scope>NUCLEOTIDE SEQUENCE</scope>
    <source>
        <strain evidence="1">NM72_1-8</strain>
    </source>
</reference>
<keyword evidence="2" id="KW-1185">Reference proteome</keyword>
<proteinExistence type="predicted"/>
<dbReference type="EMBL" id="SRZB01000029">
    <property type="protein sequence ID" value="TGX97567.1"/>
    <property type="molecule type" value="Genomic_DNA"/>
</dbReference>
<accession>A0AC61QYR0</accession>
<protein>
    <submittedName>
        <fullName evidence="1">Single-stranded DNA-binding protein</fullName>
    </submittedName>
</protein>
<name>A0AC61QYR0_9FIRM</name>
<evidence type="ECO:0000313" key="1">
    <source>
        <dbReference type="EMBL" id="TGX97567.1"/>
    </source>
</evidence>